<gene>
    <name evidence="1" type="ORF">CT19425_U600037</name>
</gene>
<evidence type="ECO:0000313" key="1">
    <source>
        <dbReference type="EMBL" id="SPK70543.1"/>
    </source>
</evidence>
<name>A0A375I6U6_9BURK</name>
<dbReference type="EMBL" id="OOEF01000057">
    <property type="protein sequence ID" value="SPK70543.1"/>
    <property type="molecule type" value="Genomic_DNA"/>
</dbReference>
<accession>A0A375I6U6</accession>
<dbReference type="AlphaFoldDB" id="A0A375I6U6"/>
<reference evidence="1 2" key="1">
    <citation type="submission" date="2018-01" db="EMBL/GenBank/DDBJ databases">
        <authorList>
            <person name="Gaut B.S."/>
            <person name="Morton B.R."/>
            <person name="Clegg M.T."/>
            <person name="Duvall M.R."/>
        </authorList>
    </citation>
    <scope>NUCLEOTIDE SEQUENCE [LARGE SCALE GENOMIC DNA]</scope>
    <source>
        <strain evidence="1">Cupriavidus taiwanensis LMG 19425</strain>
    </source>
</reference>
<organism evidence="1 2">
    <name type="scientific">Cupriavidus taiwanensis</name>
    <dbReference type="NCBI Taxonomy" id="164546"/>
    <lineage>
        <taxon>Bacteria</taxon>
        <taxon>Pseudomonadati</taxon>
        <taxon>Pseudomonadota</taxon>
        <taxon>Betaproteobacteria</taxon>
        <taxon>Burkholderiales</taxon>
        <taxon>Burkholderiaceae</taxon>
        <taxon>Cupriavidus</taxon>
    </lineage>
</organism>
<sequence length="31" mass="3544">MGVSWSQAEPSHFEVKDIVLVRKALRMKDAD</sequence>
<protein>
    <submittedName>
        <fullName evidence="1">Uncharacterized protein</fullName>
    </submittedName>
</protein>
<evidence type="ECO:0000313" key="2">
    <source>
        <dbReference type="Proteomes" id="UP000255505"/>
    </source>
</evidence>
<dbReference type="Proteomes" id="UP000255505">
    <property type="component" value="Unassembled WGS sequence"/>
</dbReference>
<proteinExistence type="predicted"/>